<feature type="transmembrane region" description="Helical" evidence="1">
    <location>
        <begin position="52"/>
        <end position="70"/>
    </location>
</feature>
<feature type="transmembrane region" description="Helical" evidence="1">
    <location>
        <begin position="110"/>
        <end position="132"/>
    </location>
</feature>
<feature type="transmembrane region" description="Helical" evidence="1">
    <location>
        <begin position="29"/>
        <end position="45"/>
    </location>
</feature>
<evidence type="ECO:0000256" key="1">
    <source>
        <dbReference type="SAM" id="Phobius"/>
    </source>
</evidence>
<feature type="transmembrane region" description="Helical" evidence="1">
    <location>
        <begin position="5"/>
        <end position="23"/>
    </location>
</feature>
<feature type="transmembrane region" description="Helical" evidence="1">
    <location>
        <begin position="195"/>
        <end position="216"/>
    </location>
</feature>
<keyword evidence="1" id="KW-0812">Transmembrane</keyword>
<dbReference type="AlphaFoldDB" id="A0A4Q0PQP4"/>
<gene>
    <name evidence="2" type="ORF">DSL99_643</name>
</gene>
<dbReference type="RefSeq" id="WP_073097062.1">
    <property type="nucleotide sequence ID" value="NZ_JBALUR010000001.1"/>
</dbReference>
<dbReference type="Proteomes" id="UP000290608">
    <property type="component" value="Unassembled WGS sequence"/>
</dbReference>
<feature type="transmembrane region" description="Helical" evidence="1">
    <location>
        <begin position="76"/>
        <end position="98"/>
    </location>
</feature>
<comment type="caution">
    <text evidence="2">The sequence shown here is derived from an EMBL/GenBank/DDBJ whole genome shotgun (WGS) entry which is preliminary data.</text>
</comment>
<protein>
    <recommendedName>
        <fullName evidence="4">YhhN-like protein</fullName>
    </recommendedName>
</protein>
<proteinExistence type="predicted"/>
<feature type="transmembrane region" description="Helical" evidence="1">
    <location>
        <begin position="170"/>
        <end position="189"/>
    </location>
</feature>
<organism evidence="2 3">
    <name type="scientific">Leeuwenhoekiella marinoflava</name>
    <dbReference type="NCBI Taxonomy" id="988"/>
    <lineage>
        <taxon>Bacteria</taxon>
        <taxon>Pseudomonadati</taxon>
        <taxon>Bacteroidota</taxon>
        <taxon>Flavobacteriia</taxon>
        <taxon>Flavobacteriales</taxon>
        <taxon>Flavobacteriaceae</taxon>
        <taxon>Leeuwenhoekiella</taxon>
    </lineage>
</organism>
<accession>A0A4Q0PQP4</accession>
<dbReference type="STRING" id="1122159.SAMN02745246_00701"/>
<keyword evidence="1" id="KW-1133">Transmembrane helix</keyword>
<evidence type="ECO:0000313" key="2">
    <source>
        <dbReference type="EMBL" id="RXG32863.1"/>
    </source>
</evidence>
<reference evidence="2 3" key="1">
    <citation type="submission" date="2018-07" db="EMBL/GenBank/DDBJ databases">
        <title>Leeuwenhoekiella genomics.</title>
        <authorList>
            <person name="Tahon G."/>
            <person name="Willems A."/>
        </authorList>
    </citation>
    <scope>NUCLEOTIDE SEQUENCE [LARGE SCALE GENOMIC DNA]</scope>
    <source>
        <strain evidence="2 3">LMG 1345</strain>
    </source>
</reference>
<sequence>MKFKYLLYLYILLGIIEIFLVGFQINFSIYLRPICVVLIYSFYVVNVKRHNYFLLFYLTCELINEVFFLIDFSKYFILVLTCYSLATFSMLYHIWPVVKRANFKTGWGDLLRPFLGLLGILFIFWELIFLVFKNLPDYYVFFPALTALLSWIFFCSIIPAKNKHPDNFALYFIGGSMAVMAPTMFIYEFLWSSSIVLYFSLTSMLLLKIFLVWYLINLDKILNCKEEYF</sequence>
<dbReference type="EMBL" id="QOVL01000002">
    <property type="protein sequence ID" value="RXG32863.1"/>
    <property type="molecule type" value="Genomic_DNA"/>
</dbReference>
<name>A0A4Q0PQP4_9FLAO</name>
<evidence type="ECO:0008006" key="4">
    <source>
        <dbReference type="Google" id="ProtNLM"/>
    </source>
</evidence>
<feature type="transmembrane region" description="Helical" evidence="1">
    <location>
        <begin position="138"/>
        <end position="158"/>
    </location>
</feature>
<keyword evidence="1" id="KW-0472">Membrane</keyword>
<evidence type="ECO:0000313" key="3">
    <source>
        <dbReference type="Proteomes" id="UP000290608"/>
    </source>
</evidence>